<accession>A0A517MGA2</accession>
<evidence type="ECO:0000313" key="2">
    <source>
        <dbReference type="Proteomes" id="UP000320672"/>
    </source>
</evidence>
<protein>
    <submittedName>
        <fullName evidence="1">Uncharacterized protein</fullName>
    </submittedName>
</protein>
<dbReference type="KEGG" id="rml:FF011L_26910"/>
<keyword evidence="2" id="KW-1185">Reference proteome</keyword>
<evidence type="ECO:0000313" key="1">
    <source>
        <dbReference type="EMBL" id="QDS93914.1"/>
    </source>
</evidence>
<dbReference type="EMBL" id="CP036262">
    <property type="protein sequence ID" value="QDS93914.1"/>
    <property type="molecule type" value="Genomic_DNA"/>
</dbReference>
<sequence length="60" mass="6853">MQSPAVAKPEQVGIFSRDDSHGVVDFSRIRQRKATGSKQCCQLKPLRWYSRILPIDPKLI</sequence>
<dbReference type="AlphaFoldDB" id="A0A517MGA2"/>
<name>A0A517MGA2_9BACT</name>
<reference evidence="1 2" key="1">
    <citation type="submission" date="2019-02" db="EMBL/GenBank/DDBJ databases">
        <title>Deep-cultivation of Planctomycetes and their phenomic and genomic characterization uncovers novel biology.</title>
        <authorList>
            <person name="Wiegand S."/>
            <person name="Jogler M."/>
            <person name="Boedeker C."/>
            <person name="Pinto D."/>
            <person name="Vollmers J."/>
            <person name="Rivas-Marin E."/>
            <person name="Kohn T."/>
            <person name="Peeters S.H."/>
            <person name="Heuer A."/>
            <person name="Rast P."/>
            <person name="Oberbeckmann S."/>
            <person name="Bunk B."/>
            <person name="Jeske O."/>
            <person name="Meyerdierks A."/>
            <person name="Storesund J.E."/>
            <person name="Kallscheuer N."/>
            <person name="Luecker S."/>
            <person name="Lage O.M."/>
            <person name="Pohl T."/>
            <person name="Merkel B.J."/>
            <person name="Hornburger P."/>
            <person name="Mueller R.-W."/>
            <person name="Bruemmer F."/>
            <person name="Labrenz M."/>
            <person name="Spormann A.M."/>
            <person name="Op den Camp H."/>
            <person name="Overmann J."/>
            <person name="Amann R."/>
            <person name="Jetten M.S.M."/>
            <person name="Mascher T."/>
            <person name="Medema M.H."/>
            <person name="Devos D.P."/>
            <person name="Kaster A.-K."/>
            <person name="Ovreas L."/>
            <person name="Rohde M."/>
            <person name="Galperin M.Y."/>
            <person name="Jogler C."/>
        </authorList>
    </citation>
    <scope>NUCLEOTIDE SEQUENCE [LARGE SCALE GENOMIC DNA]</scope>
    <source>
        <strain evidence="1 2">FF011L</strain>
    </source>
</reference>
<organism evidence="1 2">
    <name type="scientific">Roseimaritima multifibrata</name>
    <dbReference type="NCBI Taxonomy" id="1930274"/>
    <lineage>
        <taxon>Bacteria</taxon>
        <taxon>Pseudomonadati</taxon>
        <taxon>Planctomycetota</taxon>
        <taxon>Planctomycetia</taxon>
        <taxon>Pirellulales</taxon>
        <taxon>Pirellulaceae</taxon>
        <taxon>Roseimaritima</taxon>
    </lineage>
</organism>
<gene>
    <name evidence="1" type="ORF">FF011L_26910</name>
</gene>
<proteinExistence type="predicted"/>
<dbReference type="Proteomes" id="UP000320672">
    <property type="component" value="Chromosome"/>
</dbReference>